<dbReference type="Gene3D" id="1.25.40.80">
    <property type="match status" value="1"/>
</dbReference>
<dbReference type="InterPro" id="IPR014729">
    <property type="entry name" value="Rossmann-like_a/b/a_fold"/>
</dbReference>
<dbReference type="InterPro" id="IPR052551">
    <property type="entry name" value="UV-DNA_repair_photolyase"/>
</dbReference>
<accession>A0ABP9URG9</accession>
<reference evidence="2 3" key="1">
    <citation type="submission" date="2024-02" db="EMBL/GenBank/DDBJ databases">
        <title>Haloferula sargassicola NBRC 104335.</title>
        <authorList>
            <person name="Ichikawa N."/>
            <person name="Katano-Makiyama Y."/>
            <person name="Hidaka K."/>
        </authorList>
    </citation>
    <scope>NUCLEOTIDE SEQUENCE [LARGE SCALE GENOMIC DNA]</scope>
    <source>
        <strain evidence="2 3">NBRC 104335</strain>
    </source>
</reference>
<sequence>MRNLVLILGDQLDADSPALAAADPEHDLIWMAEAAEESTHVWSHKQRIALFLAAMRHFRDHLRDQGFTVDYTELDAPDHGGSLSSELSRAIEKHRPEKVVLVEAGEYRVQHSIEGTCNRLKTPVEFLDDTHFLCSIDDFRRHAEGRKSLRMEFFYREMRKRHGILLDDGKPAGGDWNYDRENRKSFGKDGPGEIPEPTRHEPDEITREVLELVERRFPGHPGSLDTFHWPVTRRSALARLRSFIDDFLPNFGDFQDAMWADRPHLYHSLISSSLNLKLLHPREVIKAAESAWREGKAPLAATEGFIRQILGWREYVRGIYWLHMPDYLERNALGADQPLPDFYWTGRTPMRCLSQVVGQTLEFGHAHHIQRLMVTGLYALLLGVKPKAVHEWYLAVYVDAIEWVELPNTLGMSQFADGGVMASKPYCASGKYIQRMSNYCKGCPFDPAKRTGDQACPFTTLYWDFLLRNQPQLEGNPRMSMQLRNLQRISDEEKSAIHDQADRLRADPAASHAVDLWF</sequence>
<dbReference type="InterPro" id="IPR036134">
    <property type="entry name" value="Crypto/Photolyase_FAD-like_sf"/>
</dbReference>
<feature type="region of interest" description="Disordered" evidence="1">
    <location>
        <begin position="179"/>
        <end position="200"/>
    </location>
</feature>
<dbReference type="Gene3D" id="1.10.10.1710">
    <property type="entry name" value="Deoxyribodipyrimidine photolyase-related"/>
    <property type="match status" value="1"/>
</dbReference>
<dbReference type="Gene3D" id="3.40.50.620">
    <property type="entry name" value="HUPs"/>
    <property type="match status" value="1"/>
</dbReference>
<dbReference type="PANTHER" id="PTHR38657:SF1">
    <property type="entry name" value="SLR1343 PROTEIN"/>
    <property type="match status" value="1"/>
</dbReference>
<dbReference type="Proteomes" id="UP001476282">
    <property type="component" value="Unassembled WGS sequence"/>
</dbReference>
<dbReference type="RefSeq" id="WP_353567406.1">
    <property type="nucleotide sequence ID" value="NZ_BAABRI010000013.1"/>
</dbReference>
<dbReference type="Pfam" id="PF04244">
    <property type="entry name" value="DPRP"/>
    <property type="match status" value="1"/>
</dbReference>
<protein>
    <submittedName>
        <fullName evidence="2">(6-4) photolyase</fullName>
    </submittedName>
</protein>
<evidence type="ECO:0000256" key="1">
    <source>
        <dbReference type="SAM" id="MobiDB-lite"/>
    </source>
</evidence>
<evidence type="ECO:0000313" key="2">
    <source>
        <dbReference type="EMBL" id="GAA5483292.1"/>
    </source>
</evidence>
<dbReference type="Gene3D" id="1.10.579.10">
    <property type="entry name" value="DNA Cyclobutane Dipyrimidine Photolyase, subunit A, domain 3"/>
    <property type="match status" value="1"/>
</dbReference>
<dbReference type="PANTHER" id="PTHR38657">
    <property type="entry name" value="SLR1343 PROTEIN"/>
    <property type="match status" value="1"/>
</dbReference>
<dbReference type="InterPro" id="IPR007357">
    <property type="entry name" value="PhrB-like"/>
</dbReference>
<dbReference type="SUPFAM" id="SSF48173">
    <property type="entry name" value="Cryptochrome/photolyase FAD-binding domain"/>
    <property type="match status" value="1"/>
</dbReference>
<gene>
    <name evidence="2" type="primary">phrB</name>
    <name evidence="2" type="ORF">Hsar01_02522</name>
</gene>
<proteinExistence type="predicted"/>
<evidence type="ECO:0000313" key="3">
    <source>
        <dbReference type="Proteomes" id="UP001476282"/>
    </source>
</evidence>
<dbReference type="EMBL" id="BAABRI010000013">
    <property type="protein sequence ID" value="GAA5483292.1"/>
    <property type="molecule type" value="Genomic_DNA"/>
</dbReference>
<organism evidence="2 3">
    <name type="scientific">Haloferula sargassicola</name>
    <dbReference type="NCBI Taxonomy" id="490096"/>
    <lineage>
        <taxon>Bacteria</taxon>
        <taxon>Pseudomonadati</taxon>
        <taxon>Verrucomicrobiota</taxon>
        <taxon>Verrucomicrobiia</taxon>
        <taxon>Verrucomicrobiales</taxon>
        <taxon>Verrucomicrobiaceae</taxon>
        <taxon>Haloferula</taxon>
    </lineage>
</organism>
<comment type="caution">
    <text evidence="2">The sequence shown here is derived from an EMBL/GenBank/DDBJ whole genome shotgun (WGS) entry which is preliminary data.</text>
</comment>
<name>A0ABP9URG9_9BACT</name>
<keyword evidence="3" id="KW-1185">Reference proteome</keyword>